<evidence type="ECO:0000313" key="3">
    <source>
        <dbReference type="EMBL" id="PWU69161.1"/>
    </source>
</evidence>
<dbReference type="EMBL" id="QGTD01000007">
    <property type="protein sequence ID" value="PWU69161.1"/>
    <property type="molecule type" value="Genomic_DNA"/>
</dbReference>
<proteinExistence type="predicted"/>
<organism evidence="3 4">
    <name type="scientific">Gracilibacillus dipsosauri</name>
    <dbReference type="NCBI Taxonomy" id="178340"/>
    <lineage>
        <taxon>Bacteria</taxon>
        <taxon>Bacillati</taxon>
        <taxon>Bacillota</taxon>
        <taxon>Bacilli</taxon>
        <taxon>Bacillales</taxon>
        <taxon>Bacillaceae</taxon>
        <taxon>Gracilibacillus</taxon>
    </lineage>
</organism>
<dbReference type="OrthoDB" id="1701949at2"/>
<reference evidence="3 4" key="1">
    <citation type="submission" date="2018-05" db="EMBL/GenBank/DDBJ databases">
        <title>Genomic analysis of Gracilibacillus dipsosauri DD1 reveals novel features of a salt-tolerant amylase.</title>
        <authorList>
            <person name="Deutch C.E."/>
            <person name="Yang S."/>
        </authorList>
    </citation>
    <scope>NUCLEOTIDE SEQUENCE [LARGE SCALE GENOMIC DNA]</scope>
    <source>
        <strain evidence="3 4">DD1</strain>
    </source>
</reference>
<accession>A0A317L034</accession>
<evidence type="ECO:0000256" key="1">
    <source>
        <dbReference type="SAM" id="MobiDB-lite"/>
    </source>
</evidence>
<dbReference type="Proteomes" id="UP000245624">
    <property type="component" value="Unassembled WGS sequence"/>
</dbReference>
<keyword evidence="4" id="KW-1185">Reference proteome</keyword>
<evidence type="ECO:0000259" key="2">
    <source>
        <dbReference type="Pfam" id="PF07563"/>
    </source>
</evidence>
<evidence type="ECO:0000313" key="4">
    <source>
        <dbReference type="Proteomes" id="UP000245624"/>
    </source>
</evidence>
<dbReference type="Pfam" id="PF07563">
    <property type="entry name" value="DUF1541"/>
    <property type="match status" value="2"/>
</dbReference>
<feature type="domain" description="DUF1541" evidence="2">
    <location>
        <begin position="66"/>
        <end position="116"/>
    </location>
</feature>
<sequence>MVFLLVGCGGNNETEPSDTKNDSNMNEESQQEKESDSTEHASMDHSSSGEVPENLAKEDNPTYPLGSEAIMSAKHMKGMDGAVATIEGAYHTTVYAVTYKPTTGGEKVENHKWVIHEELENAEEAPYAEGDEVVLEADHMNGMDGANATIDSAQNTTVYMVSYKDTETKKVVKNHKWVTEDELSPVE</sequence>
<name>A0A317L034_9BACI</name>
<feature type="compositionally biased region" description="Basic and acidic residues" evidence="1">
    <location>
        <begin position="30"/>
        <end position="43"/>
    </location>
</feature>
<feature type="domain" description="DUF1541" evidence="2">
    <location>
        <begin position="130"/>
        <end position="180"/>
    </location>
</feature>
<dbReference type="Gene3D" id="2.30.30.1210">
    <property type="entry name" value="Domain of unknown function DUF1541"/>
    <property type="match status" value="1"/>
</dbReference>
<dbReference type="InterPro" id="IPR011438">
    <property type="entry name" value="DUF1541"/>
</dbReference>
<comment type="caution">
    <text evidence="3">The sequence shown here is derived from an EMBL/GenBank/DDBJ whole genome shotgun (WGS) entry which is preliminary data.</text>
</comment>
<gene>
    <name evidence="3" type="ORF">DLJ74_06870</name>
</gene>
<feature type="region of interest" description="Disordered" evidence="1">
    <location>
        <begin position="6"/>
        <end position="64"/>
    </location>
</feature>
<protein>
    <submittedName>
        <fullName evidence="3">DUF1541 domain-containing protein</fullName>
    </submittedName>
</protein>
<dbReference type="AlphaFoldDB" id="A0A317L034"/>